<comment type="caution">
    <text evidence="5">The sequence shown here is derived from an EMBL/GenBank/DDBJ whole genome shotgun (WGS) entry which is preliminary data.</text>
</comment>
<accession>A0A9Q0FSZ7</accession>
<comment type="subcellular location">
    <subcellularLocation>
        <location evidence="1">Nucleus</location>
    </subcellularLocation>
</comment>
<dbReference type="Pfam" id="PF13891">
    <property type="entry name" value="zf-C3HC3H_KANSL2"/>
    <property type="match status" value="1"/>
</dbReference>
<reference evidence="5" key="1">
    <citation type="submission" date="2022-02" db="EMBL/GenBank/DDBJ databases">
        <authorList>
            <person name="Henning P.M."/>
            <person name="McCubbin A.G."/>
            <person name="Shore J.S."/>
        </authorList>
    </citation>
    <scope>NUCLEOTIDE SEQUENCE</scope>
    <source>
        <strain evidence="5">F60SS</strain>
        <tissue evidence="5">Leaves</tissue>
    </source>
</reference>
<dbReference type="GO" id="GO:0044545">
    <property type="term" value="C:NSL complex"/>
    <property type="evidence" value="ECO:0007669"/>
    <property type="project" value="TreeGrafter"/>
</dbReference>
<evidence type="ECO:0000256" key="3">
    <source>
        <dbReference type="SAM" id="MobiDB-lite"/>
    </source>
</evidence>
<dbReference type="InterPro" id="IPR025927">
    <property type="entry name" value="Znf_KANL2-like"/>
</dbReference>
<dbReference type="PANTHER" id="PTHR13453:SF7">
    <property type="entry name" value="KAT8 REGULATORY NSL COMPLEX SUBUNIT 2"/>
    <property type="match status" value="1"/>
</dbReference>
<dbReference type="EMBL" id="JAKUCV010003929">
    <property type="protein sequence ID" value="KAJ4837130.1"/>
    <property type="molecule type" value="Genomic_DNA"/>
</dbReference>
<evidence type="ECO:0000256" key="1">
    <source>
        <dbReference type="ARBA" id="ARBA00004123"/>
    </source>
</evidence>
<evidence type="ECO:0000313" key="5">
    <source>
        <dbReference type="EMBL" id="KAJ4837130.1"/>
    </source>
</evidence>
<evidence type="ECO:0000259" key="4">
    <source>
        <dbReference type="Pfam" id="PF13891"/>
    </source>
</evidence>
<proteinExistence type="predicted"/>
<sequence>MPNNPNPLPPRPPSAPPLPPEDAPEPMSIDGEEEDAALASSTHLTHEELVTRRCRRVKQLTRVYRAHYWAMMEELKAKYKEYYWTYGRSPFKEVEEASKENGKPASADKSLGFVAEEEEGFRKCLAAGCKAKAMALTRFCHLHILADSKQTLYKGCAFVIKSSQGRAVLCGKPILRSTVPAFCPDHFQKAERYLARALKKAGLNVASPSTVAPKFHVLVTEFVRHIQTKRRAAQKEIGAEVRVKQEKVSEGS</sequence>
<dbReference type="AlphaFoldDB" id="A0A9Q0FSZ7"/>
<keyword evidence="2" id="KW-0539">Nucleus</keyword>
<dbReference type="Proteomes" id="UP001141552">
    <property type="component" value="Unassembled WGS sequence"/>
</dbReference>
<gene>
    <name evidence="5" type="ORF">Tsubulata_030659</name>
</gene>
<dbReference type="GO" id="GO:0005634">
    <property type="term" value="C:nucleus"/>
    <property type="evidence" value="ECO:0007669"/>
    <property type="project" value="UniProtKB-SubCell"/>
</dbReference>
<dbReference type="OrthoDB" id="677315at2759"/>
<name>A0A9Q0FSZ7_9ROSI</name>
<reference evidence="5" key="2">
    <citation type="journal article" date="2023" name="Plants (Basel)">
        <title>Annotation of the Turnera subulata (Passifloraceae) Draft Genome Reveals the S-Locus Evolved after the Divergence of Turneroideae from Passifloroideae in a Stepwise Manner.</title>
        <authorList>
            <person name="Henning P.M."/>
            <person name="Roalson E.H."/>
            <person name="Mir W."/>
            <person name="McCubbin A.G."/>
            <person name="Shore J.S."/>
        </authorList>
    </citation>
    <scope>NUCLEOTIDE SEQUENCE</scope>
    <source>
        <strain evidence="5">F60SS</strain>
    </source>
</reference>
<evidence type="ECO:0000256" key="2">
    <source>
        <dbReference type="ARBA" id="ARBA00023242"/>
    </source>
</evidence>
<feature type="region of interest" description="Disordered" evidence="3">
    <location>
        <begin position="1"/>
        <end position="45"/>
    </location>
</feature>
<protein>
    <recommendedName>
        <fullName evidence="4">KANL2-like probable zinc-finger domain-containing protein</fullName>
    </recommendedName>
</protein>
<feature type="domain" description="KANL2-like probable zinc-finger" evidence="4">
    <location>
        <begin position="124"/>
        <end position="187"/>
    </location>
</feature>
<dbReference type="InterPro" id="IPR026316">
    <property type="entry name" value="NSL2"/>
</dbReference>
<dbReference type="PANTHER" id="PTHR13453">
    <property type="entry name" value="KAT8 REGULATORY NSL COMPLEX SUBUNIT 2"/>
    <property type="match status" value="1"/>
</dbReference>
<evidence type="ECO:0000313" key="6">
    <source>
        <dbReference type="Proteomes" id="UP001141552"/>
    </source>
</evidence>
<feature type="compositionally biased region" description="Pro residues" evidence="3">
    <location>
        <begin position="1"/>
        <end position="21"/>
    </location>
</feature>
<organism evidence="5 6">
    <name type="scientific">Turnera subulata</name>
    <dbReference type="NCBI Taxonomy" id="218843"/>
    <lineage>
        <taxon>Eukaryota</taxon>
        <taxon>Viridiplantae</taxon>
        <taxon>Streptophyta</taxon>
        <taxon>Embryophyta</taxon>
        <taxon>Tracheophyta</taxon>
        <taxon>Spermatophyta</taxon>
        <taxon>Magnoliopsida</taxon>
        <taxon>eudicotyledons</taxon>
        <taxon>Gunneridae</taxon>
        <taxon>Pentapetalae</taxon>
        <taxon>rosids</taxon>
        <taxon>fabids</taxon>
        <taxon>Malpighiales</taxon>
        <taxon>Passifloraceae</taxon>
        <taxon>Turnera</taxon>
    </lineage>
</organism>
<keyword evidence="6" id="KW-1185">Reference proteome</keyword>